<dbReference type="Gene3D" id="3.20.20.70">
    <property type="entry name" value="Aldolase class I"/>
    <property type="match status" value="1"/>
</dbReference>
<keyword evidence="5 9" id="KW-0784">Thiamine biosynthesis</keyword>
<name>A0A944QTD4_9GAMM</name>
<keyword evidence="4 9" id="KW-0460">Magnesium</keyword>
<keyword evidence="3 9" id="KW-0479">Metal-binding</keyword>
<dbReference type="GO" id="GO:0005737">
    <property type="term" value="C:cytoplasm"/>
    <property type="evidence" value="ECO:0007669"/>
    <property type="project" value="TreeGrafter"/>
</dbReference>
<protein>
    <recommendedName>
        <fullName evidence="9">Thiamine-phosphate synthase</fullName>
        <shortName evidence="9">TP synthase</shortName>
        <shortName evidence="9">TPS</shortName>
        <ecNumber evidence="9">2.5.1.3</ecNumber>
    </recommendedName>
    <alternativeName>
        <fullName evidence="9">Thiamine-phosphate pyrophosphorylase</fullName>
        <shortName evidence="9">TMP pyrophosphorylase</shortName>
        <shortName evidence="9">TMP-PPase</shortName>
    </alternativeName>
</protein>
<dbReference type="InterPro" id="IPR036206">
    <property type="entry name" value="ThiamineP_synth_sf"/>
</dbReference>
<dbReference type="HAMAP" id="MF_00097">
    <property type="entry name" value="TMP_synthase"/>
    <property type="match status" value="1"/>
</dbReference>
<evidence type="ECO:0000256" key="3">
    <source>
        <dbReference type="ARBA" id="ARBA00022723"/>
    </source>
</evidence>
<dbReference type="CDD" id="cd00564">
    <property type="entry name" value="TMP_TenI"/>
    <property type="match status" value="1"/>
</dbReference>
<dbReference type="GO" id="GO:0009229">
    <property type="term" value="P:thiamine diphosphate biosynthetic process"/>
    <property type="evidence" value="ECO:0007669"/>
    <property type="project" value="UniProtKB-UniRule"/>
</dbReference>
<reference evidence="13 14" key="1">
    <citation type="submission" date="2021-05" db="EMBL/GenBank/DDBJ databases">
        <title>Genetic and Functional Diversity in Clade A Lucinid endosymbionts from the Bahamas.</title>
        <authorList>
            <person name="Giani N.M."/>
            <person name="Engel A.S."/>
            <person name="Campbell B.J."/>
        </authorList>
    </citation>
    <scope>NUCLEOTIDE SEQUENCE [LARGE SCALE GENOMIC DNA]</scope>
    <source>
        <strain evidence="13">LUC16012Gg_MoonRockCtena</strain>
    </source>
</reference>
<evidence type="ECO:0000256" key="11">
    <source>
        <dbReference type="RuleBase" id="RU004253"/>
    </source>
</evidence>
<feature type="binding site" evidence="9">
    <location>
        <begin position="140"/>
        <end position="142"/>
    </location>
    <ligand>
        <name>2-[(2R,5Z)-2-carboxy-4-methylthiazol-5(2H)-ylidene]ethyl phosphate</name>
        <dbReference type="ChEBI" id="CHEBI:62899"/>
    </ligand>
</feature>
<evidence type="ECO:0000256" key="5">
    <source>
        <dbReference type="ARBA" id="ARBA00022977"/>
    </source>
</evidence>
<keyword evidence="2 9" id="KW-0808">Transferase</keyword>
<sequence length="217" mass="23170">MKANSAASLRGLYAITDSRLSPGDRLLQHVEAALQGGAALIQYRDKTASTVRRLADATALRRLCRDHDALLIINDDVDLAKRIDADGVHLGGEDSSLASARKRLGKDAVIGISCYNRLELAQAAAARGADYIAFGRFFPSRTKPDAVQAHAALLTTAKAELEVPLVAIGGITPENGAPLISAGADMLAVIHGVFGEADIQAACRRFTRLFEQEERPR</sequence>
<dbReference type="SUPFAM" id="SSF51391">
    <property type="entry name" value="Thiamin phosphate synthase"/>
    <property type="match status" value="1"/>
</dbReference>
<evidence type="ECO:0000256" key="4">
    <source>
        <dbReference type="ARBA" id="ARBA00022842"/>
    </source>
</evidence>
<feature type="binding site" evidence="9">
    <location>
        <position position="170"/>
    </location>
    <ligand>
        <name>2-[(2R,5Z)-2-carboxy-4-methylthiazol-5(2H)-ylidene]ethyl phosphate</name>
        <dbReference type="ChEBI" id="CHEBI:62899"/>
    </ligand>
</feature>
<evidence type="ECO:0000256" key="9">
    <source>
        <dbReference type="HAMAP-Rule" id="MF_00097"/>
    </source>
</evidence>
<evidence type="ECO:0000256" key="1">
    <source>
        <dbReference type="ARBA" id="ARBA00005165"/>
    </source>
</evidence>
<dbReference type="InterPro" id="IPR034291">
    <property type="entry name" value="TMP_synthase"/>
</dbReference>
<evidence type="ECO:0000256" key="2">
    <source>
        <dbReference type="ARBA" id="ARBA00022679"/>
    </source>
</evidence>
<comment type="similarity">
    <text evidence="9 10">Belongs to the thiamine-phosphate synthase family.</text>
</comment>
<dbReference type="PANTHER" id="PTHR20857:SF15">
    <property type="entry name" value="THIAMINE-PHOSPHATE SYNTHASE"/>
    <property type="match status" value="1"/>
</dbReference>
<dbReference type="GO" id="GO:0000287">
    <property type="term" value="F:magnesium ion binding"/>
    <property type="evidence" value="ECO:0007669"/>
    <property type="project" value="UniProtKB-UniRule"/>
</dbReference>
<dbReference type="EMBL" id="JAHHGM010000006">
    <property type="protein sequence ID" value="MBT2988967.1"/>
    <property type="molecule type" value="Genomic_DNA"/>
</dbReference>
<dbReference type="EC" id="2.5.1.3" evidence="9"/>
<dbReference type="GO" id="GO:0009228">
    <property type="term" value="P:thiamine biosynthetic process"/>
    <property type="evidence" value="ECO:0007669"/>
    <property type="project" value="UniProtKB-KW"/>
</dbReference>
<evidence type="ECO:0000256" key="6">
    <source>
        <dbReference type="ARBA" id="ARBA00047334"/>
    </source>
</evidence>
<organism evidence="13 14">
    <name type="scientific">Candidatus Thiodiazotropha taylori</name>
    <dbReference type="NCBI Taxonomy" id="2792791"/>
    <lineage>
        <taxon>Bacteria</taxon>
        <taxon>Pseudomonadati</taxon>
        <taxon>Pseudomonadota</taxon>
        <taxon>Gammaproteobacteria</taxon>
        <taxon>Chromatiales</taxon>
        <taxon>Sedimenticolaceae</taxon>
        <taxon>Candidatus Thiodiazotropha</taxon>
    </lineage>
</organism>
<comment type="pathway">
    <text evidence="1 9 11">Cofactor biosynthesis; thiamine diphosphate biosynthesis; thiamine phosphate from 4-amino-2-methyl-5-diphosphomethylpyrimidine and 4-methyl-5-(2-phosphoethyl)-thiazole: step 1/1.</text>
</comment>
<dbReference type="InterPro" id="IPR013785">
    <property type="entry name" value="Aldolase_TIM"/>
</dbReference>
<dbReference type="NCBIfam" id="TIGR00693">
    <property type="entry name" value="thiE"/>
    <property type="match status" value="1"/>
</dbReference>
<comment type="caution">
    <text evidence="13">The sequence shown here is derived from an EMBL/GenBank/DDBJ whole genome shotgun (WGS) entry which is preliminary data.</text>
</comment>
<dbReference type="AlphaFoldDB" id="A0A944QTD4"/>
<evidence type="ECO:0000313" key="14">
    <source>
        <dbReference type="Proteomes" id="UP000770889"/>
    </source>
</evidence>
<dbReference type="GO" id="GO:0004789">
    <property type="term" value="F:thiamine-phosphate diphosphorylase activity"/>
    <property type="evidence" value="ECO:0007669"/>
    <property type="project" value="UniProtKB-UniRule"/>
</dbReference>
<comment type="caution">
    <text evidence="9">Lacks conserved residue(s) required for the propagation of feature annotation.</text>
</comment>
<evidence type="ECO:0000256" key="7">
    <source>
        <dbReference type="ARBA" id="ARBA00047851"/>
    </source>
</evidence>
<feature type="binding site" evidence="9">
    <location>
        <begin position="42"/>
        <end position="46"/>
    </location>
    <ligand>
        <name>4-amino-2-methyl-5-(diphosphooxymethyl)pyrimidine</name>
        <dbReference type="ChEBI" id="CHEBI:57841"/>
    </ligand>
</feature>
<feature type="binding site" evidence="9">
    <location>
        <position position="75"/>
    </location>
    <ligand>
        <name>Mg(2+)</name>
        <dbReference type="ChEBI" id="CHEBI:18420"/>
    </ligand>
</feature>
<dbReference type="InterPro" id="IPR022998">
    <property type="entry name" value="ThiamineP_synth_TenI"/>
</dbReference>
<feature type="binding site" evidence="9">
    <location>
        <position position="143"/>
    </location>
    <ligand>
        <name>4-amino-2-methyl-5-(diphosphooxymethyl)pyrimidine</name>
        <dbReference type="ChEBI" id="CHEBI:57841"/>
    </ligand>
</feature>
<dbReference type="Pfam" id="PF02581">
    <property type="entry name" value="TMP-TENI"/>
    <property type="match status" value="1"/>
</dbReference>
<comment type="function">
    <text evidence="9">Condenses 4-methyl-5-(beta-hydroxyethyl)thiazole monophosphate (THZ-P) and 2-methyl-4-amino-5-hydroxymethyl pyrimidine pyrophosphate (HMP-PP) to form thiamine monophosphate (TMP).</text>
</comment>
<comment type="cofactor">
    <cofactor evidence="9">
        <name>Mg(2+)</name>
        <dbReference type="ChEBI" id="CHEBI:18420"/>
    </cofactor>
    <text evidence="9">Binds 1 Mg(2+) ion per subunit.</text>
</comment>
<accession>A0A944QTD4</accession>
<comment type="catalytic activity">
    <reaction evidence="6 9 10">
        <text>4-methyl-5-(2-phosphooxyethyl)-thiazole + 4-amino-2-methyl-5-(diphosphooxymethyl)pyrimidine + H(+) = thiamine phosphate + diphosphate</text>
        <dbReference type="Rhea" id="RHEA:22328"/>
        <dbReference type="ChEBI" id="CHEBI:15378"/>
        <dbReference type="ChEBI" id="CHEBI:33019"/>
        <dbReference type="ChEBI" id="CHEBI:37575"/>
        <dbReference type="ChEBI" id="CHEBI:57841"/>
        <dbReference type="ChEBI" id="CHEBI:58296"/>
        <dbReference type="EC" id="2.5.1.3"/>
    </reaction>
</comment>
<evidence type="ECO:0000256" key="10">
    <source>
        <dbReference type="RuleBase" id="RU003826"/>
    </source>
</evidence>
<proteinExistence type="inferred from homology"/>
<comment type="catalytic activity">
    <reaction evidence="7 9 10">
        <text>2-(2-carboxy-4-methylthiazol-5-yl)ethyl phosphate + 4-amino-2-methyl-5-(diphosphooxymethyl)pyrimidine + 2 H(+) = thiamine phosphate + CO2 + diphosphate</text>
        <dbReference type="Rhea" id="RHEA:47848"/>
        <dbReference type="ChEBI" id="CHEBI:15378"/>
        <dbReference type="ChEBI" id="CHEBI:16526"/>
        <dbReference type="ChEBI" id="CHEBI:33019"/>
        <dbReference type="ChEBI" id="CHEBI:37575"/>
        <dbReference type="ChEBI" id="CHEBI:57841"/>
        <dbReference type="ChEBI" id="CHEBI:62890"/>
        <dbReference type="EC" id="2.5.1.3"/>
    </reaction>
</comment>
<feature type="binding site" evidence="9">
    <location>
        <position position="74"/>
    </location>
    <ligand>
        <name>4-amino-2-methyl-5-(diphosphooxymethyl)pyrimidine</name>
        <dbReference type="ChEBI" id="CHEBI:57841"/>
    </ligand>
</feature>
<dbReference type="PANTHER" id="PTHR20857">
    <property type="entry name" value="THIAMINE-PHOSPHATE PYROPHOSPHORYLASE"/>
    <property type="match status" value="1"/>
</dbReference>
<evidence type="ECO:0000313" key="13">
    <source>
        <dbReference type="EMBL" id="MBT2988967.1"/>
    </source>
</evidence>
<evidence type="ECO:0000256" key="8">
    <source>
        <dbReference type="ARBA" id="ARBA00047883"/>
    </source>
</evidence>
<feature type="binding site" evidence="9">
    <location>
        <position position="113"/>
    </location>
    <ligand>
        <name>4-amino-2-methyl-5-(diphosphooxymethyl)pyrimidine</name>
        <dbReference type="ChEBI" id="CHEBI:57841"/>
    </ligand>
</feature>
<comment type="catalytic activity">
    <reaction evidence="8 9 10">
        <text>2-[(2R,5Z)-2-carboxy-4-methylthiazol-5(2H)-ylidene]ethyl phosphate + 4-amino-2-methyl-5-(diphosphooxymethyl)pyrimidine + 2 H(+) = thiamine phosphate + CO2 + diphosphate</text>
        <dbReference type="Rhea" id="RHEA:47844"/>
        <dbReference type="ChEBI" id="CHEBI:15378"/>
        <dbReference type="ChEBI" id="CHEBI:16526"/>
        <dbReference type="ChEBI" id="CHEBI:33019"/>
        <dbReference type="ChEBI" id="CHEBI:37575"/>
        <dbReference type="ChEBI" id="CHEBI:57841"/>
        <dbReference type="ChEBI" id="CHEBI:62899"/>
        <dbReference type="EC" id="2.5.1.3"/>
    </reaction>
</comment>
<feature type="binding site" evidence="9">
    <location>
        <position position="94"/>
    </location>
    <ligand>
        <name>Mg(2+)</name>
        <dbReference type="ChEBI" id="CHEBI:18420"/>
    </ligand>
</feature>
<evidence type="ECO:0000259" key="12">
    <source>
        <dbReference type="Pfam" id="PF02581"/>
    </source>
</evidence>
<gene>
    <name evidence="9 13" type="primary">thiE</name>
    <name evidence="13" type="ORF">KME65_08370</name>
</gene>
<feature type="domain" description="Thiamine phosphate synthase/TenI" evidence="12">
    <location>
        <begin position="12"/>
        <end position="193"/>
    </location>
</feature>
<dbReference type="Proteomes" id="UP000770889">
    <property type="component" value="Unassembled WGS sequence"/>
</dbReference>